<evidence type="ECO:0000256" key="1">
    <source>
        <dbReference type="SAM" id="Phobius"/>
    </source>
</evidence>
<evidence type="ECO:0000259" key="2">
    <source>
        <dbReference type="Pfam" id="PF09822"/>
    </source>
</evidence>
<feature type="domain" description="ABC-type uncharacterised transport system" evidence="2">
    <location>
        <begin position="157"/>
        <end position="252"/>
    </location>
</feature>
<organism evidence="3 4">
    <name type="scientific">Sphingobium indicum BiD32</name>
    <dbReference type="NCBI Taxonomy" id="1301087"/>
    <lineage>
        <taxon>Bacteria</taxon>
        <taxon>Pseudomonadati</taxon>
        <taxon>Pseudomonadota</taxon>
        <taxon>Alphaproteobacteria</taxon>
        <taxon>Sphingomonadales</taxon>
        <taxon>Sphingomonadaceae</taxon>
        <taxon>Sphingobium</taxon>
    </lineage>
</organism>
<proteinExistence type="predicted"/>
<gene>
    <name evidence="3" type="ORF">EBBID32_21050</name>
</gene>
<reference evidence="3 4" key="1">
    <citation type="submission" date="2013-03" db="EMBL/GenBank/DDBJ databases">
        <authorList>
            <person name="Le V."/>
        </authorList>
    </citation>
    <scope>NUCLEOTIDE SEQUENCE [LARGE SCALE GENOMIC DNA]</scope>
    <source>
        <strain evidence="3 4">BiD32</strain>
    </source>
</reference>
<protein>
    <recommendedName>
        <fullName evidence="2">ABC-type uncharacterized transport system domain-containing protein</fullName>
    </recommendedName>
</protein>
<evidence type="ECO:0000313" key="4">
    <source>
        <dbReference type="Proteomes" id="UP000013201"/>
    </source>
</evidence>
<feature type="transmembrane region" description="Helical" evidence="1">
    <location>
        <begin position="364"/>
        <end position="383"/>
    </location>
</feature>
<keyword evidence="1" id="KW-1133">Transmembrane helix</keyword>
<keyword evidence="1" id="KW-0812">Transmembrane</keyword>
<comment type="caution">
    <text evidence="3">The sequence shown here is derived from an EMBL/GenBank/DDBJ whole genome shotgun (WGS) entry which is preliminary data.</text>
</comment>
<feature type="transmembrane region" description="Helical" evidence="1">
    <location>
        <begin position="61"/>
        <end position="81"/>
    </location>
</feature>
<feature type="transmembrane region" description="Helical" evidence="1">
    <location>
        <begin position="36"/>
        <end position="54"/>
    </location>
</feature>
<feature type="transmembrane region" description="Helical" evidence="1">
    <location>
        <begin position="113"/>
        <end position="130"/>
    </location>
</feature>
<dbReference type="Proteomes" id="UP000013201">
    <property type="component" value="Unassembled WGS sequence"/>
</dbReference>
<feature type="transmembrane region" description="Helical" evidence="1">
    <location>
        <begin position="87"/>
        <end position="106"/>
    </location>
</feature>
<accession>N1MLD4</accession>
<dbReference type="InterPro" id="IPR019196">
    <property type="entry name" value="ABC_transp_unknown"/>
</dbReference>
<sequence length="387" mass="41456">MPRRLTIFLVLVLPVLVALVAGLARAWRSGGQADPWSWALPAALMLALMGQLLAKDLWRWLIWIAIGATGTALIFCTIAAARPFDPVAAIGLLLVTLLAGFGSRGLRVSGRQLIGVGLLALAGLLLWRGPAQPIAPVAGRPALVVITALPLFWDEAGRADAPIITLLRTRFAVQPLDDPRALAASGARALLLAQPRAMTAEQLVAIDAWVRAGGTALVLADPLLRWPSDLPAGDRRRAPSASLVDPLLRHWGAVPDRLEEGEVRLFLNDGQLVTLSGAQSFRIDRGRCSSAQDIVRCQVGQGRAVLVGDADLIDDRLWLADPVRPLDPRAWAADTPALVVQWLGATMAGERHWFRHAADLVSGLRWALIVGTLWAIMGAVLLARSGQ</sequence>
<dbReference type="EMBL" id="CAVK010000097">
    <property type="protein sequence ID" value="CCW17756.1"/>
    <property type="molecule type" value="Genomic_DNA"/>
</dbReference>
<keyword evidence="1" id="KW-0472">Membrane</keyword>
<dbReference type="AlphaFoldDB" id="N1MLD4"/>
<dbReference type="Pfam" id="PF09822">
    <property type="entry name" value="ABC_transp_aux"/>
    <property type="match status" value="1"/>
</dbReference>
<keyword evidence="4" id="KW-1185">Reference proteome</keyword>
<evidence type="ECO:0000313" key="3">
    <source>
        <dbReference type="EMBL" id="CCW17756.1"/>
    </source>
</evidence>
<reference evidence="4" key="2">
    <citation type="submission" date="2013-04" db="EMBL/GenBank/DDBJ databases">
        <title>Bisphenol A degrading Sphingobium sp. strain BiD32.</title>
        <authorList>
            <person name="Nielsen J.L."/>
            <person name="Zhou N.A."/>
            <person name="Kjeldal H."/>
        </authorList>
    </citation>
    <scope>NUCLEOTIDE SEQUENCE [LARGE SCALE GENOMIC DNA]</scope>
    <source>
        <strain evidence="4">BiD32</strain>
    </source>
</reference>
<dbReference type="RefSeq" id="WP_006955814.1">
    <property type="nucleotide sequence ID" value="NZ_CAVK010000097.1"/>
</dbReference>
<name>N1MLD4_9SPHN</name>